<evidence type="ECO:0000313" key="3">
    <source>
        <dbReference type="Proteomes" id="UP000722459"/>
    </source>
</evidence>
<protein>
    <recommendedName>
        <fullName evidence="4">DUF3899 domain-containing protein</fullName>
    </recommendedName>
</protein>
<gene>
    <name evidence="2" type="ORF">HON47_01865</name>
</gene>
<dbReference type="Proteomes" id="UP000722459">
    <property type="component" value="Unassembled WGS sequence"/>
</dbReference>
<keyword evidence="1" id="KW-0472">Membrane</keyword>
<reference evidence="2" key="1">
    <citation type="journal article" date="2021" name="ISME J.">
        <title>Mercury methylation by metabolically versatile and cosmopolitan marine bacteria.</title>
        <authorList>
            <person name="Lin H."/>
            <person name="Ascher D.B."/>
            <person name="Myung Y."/>
            <person name="Lamborg C.H."/>
            <person name="Hallam S.J."/>
            <person name="Gionfriddo C.M."/>
            <person name="Holt K.E."/>
            <person name="Moreau J.W."/>
        </authorList>
    </citation>
    <scope>NUCLEOTIDE SEQUENCE</scope>
    <source>
        <strain evidence="2">SI075_bin30</strain>
    </source>
</reference>
<evidence type="ECO:0008006" key="4">
    <source>
        <dbReference type="Google" id="ProtNLM"/>
    </source>
</evidence>
<accession>A0A8T5GE42</accession>
<feature type="transmembrane region" description="Helical" evidence="1">
    <location>
        <begin position="101"/>
        <end position="121"/>
    </location>
</feature>
<evidence type="ECO:0000256" key="1">
    <source>
        <dbReference type="SAM" id="Phobius"/>
    </source>
</evidence>
<feature type="transmembrane region" description="Helical" evidence="1">
    <location>
        <begin position="7"/>
        <end position="29"/>
    </location>
</feature>
<dbReference type="EMBL" id="JABJNZ010000026">
    <property type="protein sequence ID" value="MBT4870293.1"/>
    <property type="molecule type" value="Genomic_DNA"/>
</dbReference>
<organism evidence="2 3">
    <name type="scientific">Candidatus Iainarchaeum sp</name>
    <dbReference type="NCBI Taxonomy" id="3101447"/>
    <lineage>
        <taxon>Archaea</taxon>
        <taxon>Candidatus Iainarchaeota</taxon>
        <taxon>Candidatus Iainarchaeia</taxon>
        <taxon>Candidatus Iainarchaeales</taxon>
        <taxon>Candidatus Iainarchaeaceae</taxon>
        <taxon>Candidatus Iainarchaeum</taxon>
    </lineage>
</organism>
<comment type="caution">
    <text evidence="2">The sequence shown here is derived from an EMBL/GenBank/DDBJ whole genome shotgun (WGS) entry which is preliminary data.</text>
</comment>
<evidence type="ECO:0000313" key="2">
    <source>
        <dbReference type="EMBL" id="MBT4870293.1"/>
    </source>
</evidence>
<name>A0A8T5GE42_9ARCH</name>
<keyword evidence="1" id="KW-0812">Transmembrane</keyword>
<feature type="transmembrane region" description="Helical" evidence="1">
    <location>
        <begin position="35"/>
        <end position="59"/>
    </location>
</feature>
<proteinExistence type="predicted"/>
<sequence>MDRKKNILIINIFATPGGLISFLIALFYSQEISSTFFFLYFGIFYIFLPKQILGLIPTFESVKKYWKSRKQKNAIPLFGKNTRYQDQEYEPLIKMNVPKKFLLVQGIGLVLLVIGIVLFAGL</sequence>
<dbReference type="AlphaFoldDB" id="A0A8T5GE42"/>
<keyword evidence="1" id="KW-1133">Transmembrane helix</keyword>